<reference evidence="2 3" key="1">
    <citation type="submission" date="2018-04" db="EMBL/GenBank/DDBJ databases">
        <title>Draft genome sequence of Pseudomonas syringae pv. actinidiae biovar 1 strains isolated from kiwifruit in Kagawa prefecture.</title>
        <authorList>
            <person name="Tabuchi M."/>
            <person name="Saito M."/>
            <person name="Fujiwara S."/>
            <person name="Sasa N."/>
            <person name="Akimitsu K."/>
            <person name="Gomi K."/>
            <person name="Konishi-Sugita S."/>
            <person name="Hamano K."/>
            <person name="Kataoka I."/>
        </authorList>
    </citation>
    <scope>NUCLEOTIDE SEQUENCE [LARGE SCALE GENOMIC DNA]</scope>
    <source>
        <strain evidence="2 3">MAFF212206</strain>
    </source>
</reference>
<evidence type="ECO:0000313" key="2">
    <source>
        <dbReference type="EMBL" id="GBH10215.1"/>
    </source>
</evidence>
<evidence type="ECO:0000313" key="3">
    <source>
        <dbReference type="Proteomes" id="UP000247480"/>
    </source>
</evidence>
<evidence type="ECO:0000256" key="1">
    <source>
        <dbReference type="SAM" id="MobiDB-lite"/>
    </source>
</evidence>
<sequence>MCQVGHTGLRDGLVPIQALRPSRQTVKMPDALHLALRSPTTSQASDSGNDPQASLIGPIGS</sequence>
<dbReference type="EMBL" id="BGJZ01000178">
    <property type="protein sequence ID" value="GBH10215.1"/>
    <property type="molecule type" value="Genomic_DNA"/>
</dbReference>
<accession>A0A2V0QIT4</accession>
<dbReference type="AlphaFoldDB" id="A0A2V0QIT4"/>
<organism evidence="2 3">
    <name type="scientific">Pseudomonas syringae pv. actinidiae</name>
    <dbReference type="NCBI Taxonomy" id="103796"/>
    <lineage>
        <taxon>Bacteria</taxon>
        <taxon>Pseudomonadati</taxon>
        <taxon>Pseudomonadota</taxon>
        <taxon>Gammaproteobacteria</taxon>
        <taxon>Pseudomonadales</taxon>
        <taxon>Pseudomonadaceae</taxon>
        <taxon>Pseudomonas</taxon>
        <taxon>Pseudomonas syringae</taxon>
    </lineage>
</organism>
<protein>
    <submittedName>
        <fullName evidence="2">Uncharacterized protein</fullName>
    </submittedName>
</protein>
<feature type="region of interest" description="Disordered" evidence="1">
    <location>
        <begin position="36"/>
        <end position="61"/>
    </location>
</feature>
<feature type="compositionally biased region" description="Polar residues" evidence="1">
    <location>
        <begin position="38"/>
        <end position="52"/>
    </location>
</feature>
<gene>
    <name evidence="2" type="ORF">KPSA1_03627</name>
</gene>
<name>A0A2V0QIT4_PSESF</name>
<dbReference type="Proteomes" id="UP000247480">
    <property type="component" value="Unassembled WGS sequence"/>
</dbReference>
<proteinExistence type="predicted"/>
<comment type="caution">
    <text evidence="2">The sequence shown here is derived from an EMBL/GenBank/DDBJ whole genome shotgun (WGS) entry which is preliminary data.</text>
</comment>